<accession>A0A5E8CJD1</accession>
<name>A0A5E8CJD1_9ZZZZ</name>
<dbReference type="GO" id="GO:0003756">
    <property type="term" value="F:protein disulfide isomerase activity"/>
    <property type="evidence" value="ECO:0007669"/>
    <property type="project" value="TreeGrafter"/>
</dbReference>
<gene>
    <name evidence="2" type="ORF">CPAV1605_1274</name>
</gene>
<reference evidence="2" key="1">
    <citation type="submission" date="2019-09" db="EMBL/GenBank/DDBJ databases">
        <authorList>
            <person name="Needham M D."/>
        </authorList>
    </citation>
    <scope>NUCLEOTIDE SEQUENCE</scope>
</reference>
<sequence>MKTDFEQKYNKYKNKYIDLQKQISSMHTLQGGGNAKSKLILFKAEWCGHCKQFKSTWEKLSKDYEKNEDIELVTYDSEENKLEMLMYKVKSFPTLLFQNQKGGTEYQGQRTEQDIKQFLESNI</sequence>
<dbReference type="PROSITE" id="PS51352">
    <property type="entry name" value="THIOREDOXIN_2"/>
    <property type="match status" value="1"/>
</dbReference>
<dbReference type="PANTHER" id="PTHR45672">
    <property type="entry name" value="PROTEIN DISULFIDE-ISOMERASE C17H9.14C-RELATED"/>
    <property type="match status" value="1"/>
</dbReference>
<dbReference type="GO" id="GO:0005783">
    <property type="term" value="C:endoplasmic reticulum"/>
    <property type="evidence" value="ECO:0007669"/>
    <property type="project" value="TreeGrafter"/>
</dbReference>
<proteinExistence type="predicted"/>
<feature type="domain" description="Thioredoxin" evidence="1">
    <location>
        <begin position="1"/>
        <end position="123"/>
    </location>
</feature>
<dbReference type="InterPro" id="IPR051063">
    <property type="entry name" value="PDI"/>
</dbReference>
<dbReference type="Pfam" id="PF00085">
    <property type="entry name" value="Thioredoxin"/>
    <property type="match status" value="1"/>
</dbReference>
<evidence type="ECO:0000259" key="1">
    <source>
        <dbReference type="PROSITE" id="PS51352"/>
    </source>
</evidence>
<dbReference type="InterPro" id="IPR013766">
    <property type="entry name" value="Thioredoxin_domain"/>
</dbReference>
<dbReference type="CDD" id="cd02961">
    <property type="entry name" value="PDI_a_family"/>
    <property type="match status" value="1"/>
</dbReference>
<protein>
    <submittedName>
        <fullName evidence="2">Thioredoxin</fullName>
    </submittedName>
</protein>
<dbReference type="AlphaFoldDB" id="A0A5E8CJD1"/>
<dbReference type="EMBL" id="CABVLZ010000005">
    <property type="protein sequence ID" value="VVU95523.1"/>
    <property type="molecule type" value="Genomic_DNA"/>
</dbReference>
<evidence type="ECO:0000313" key="2">
    <source>
        <dbReference type="EMBL" id="VVU95523.1"/>
    </source>
</evidence>
<dbReference type="GO" id="GO:0006457">
    <property type="term" value="P:protein folding"/>
    <property type="evidence" value="ECO:0007669"/>
    <property type="project" value="TreeGrafter"/>
</dbReference>
<dbReference type="SUPFAM" id="SSF52833">
    <property type="entry name" value="Thioredoxin-like"/>
    <property type="match status" value="1"/>
</dbReference>
<organism evidence="2">
    <name type="scientific">seawater metagenome</name>
    <dbReference type="NCBI Taxonomy" id="1561972"/>
    <lineage>
        <taxon>unclassified sequences</taxon>
        <taxon>metagenomes</taxon>
        <taxon>ecological metagenomes</taxon>
    </lineage>
</organism>
<dbReference type="Gene3D" id="3.40.30.10">
    <property type="entry name" value="Glutaredoxin"/>
    <property type="match status" value="1"/>
</dbReference>
<dbReference type="InterPro" id="IPR036249">
    <property type="entry name" value="Thioredoxin-like_sf"/>
</dbReference>